<accession>A0A936K6D6</accession>
<evidence type="ECO:0000313" key="2">
    <source>
        <dbReference type="Proteomes" id="UP000709959"/>
    </source>
</evidence>
<name>A0A936K6D6_9BACT</name>
<organism evidence="1 2">
    <name type="scientific">Candidatus Geothrix odensensis</name>
    <dbReference type="NCBI Taxonomy" id="2954440"/>
    <lineage>
        <taxon>Bacteria</taxon>
        <taxon>Pseudomonadati</taxon>
        <taxon>Acidobacteriota</taxon>
        <taxon>Holophagae</taxon>
        <taxon>Holophagales</taxon>
        <taxon>Holophagaceae</taxon>
        <taxon>Geothrix</taxon>
    </lineage>
</organism>
<sequence length="394" mass="43660">MSRSAALLEDATGIRMALQRLCVAGTRLDVAYKAQRAAYPILTEDGERFAFRMPHEDIAAWGLKPGENLAVKLKDRGLEYDCVVACAGQEVLDGVEACLATIPRVLRRSDLHRLADFIPDRPPSQAHAATFTNTRNALIDGTVQSFGEEGLELVLRNTKQDIRELLRMGEESLLDVPLEGDLRLRATTTVAYFGDNLVGLRFTKQADPRMLDQYRTWIQDQQLLQAQQDKEEFAPRGFQEATARINRAAALPTLKLIVDREPLILLLTEKEDFARRLGEALSRKFGLASLDHIKGPVKTQLGGAGGGEGGWGRVRMVLIHNQLRLASPLELCRQLVEQEGCPVPVILLGTEEEEAKKRHHAVAAGGVDYVVVEPFKILGILRRLDDTLSLFEGA</sequence>
<gene>
    <name evidence="1" type="ORF">IPN91_05305</name>
</gene>
<comment type="caution">
    <text evidence="1">The sequence shown here is derived from an EMBL/GenBank/DDBJ whole genome shotgun (WGS) entry which is preliminary data.</text>
</comment>
<proteinExistence type="predicted"/>
<dbReference type="EMBL" id="JADKCH010000003">
    <property type="protein sequence ID" value="MBK8572060.1"/>
    <property type="molecule type" value="Genomic_DNA"/>
</dbReference>
<evidence type="ECO:0000313" key="1">
    <source>
        <dbReference type="EMBL" id="MBK8572060.1"/>
    </source>
</evidence>
<protein>
    <submittedName>
        <fullName evidence="1">Uncharacterized protein</fullName>
    </submittedName>
</protein>
<dbReference type="Proteomes" id="UP000709959">
    <property type="component" value="Unassembled WGS sequence"/>
</dbReference>
<reference evidence="1 2" key="1">
    <citation type="submission" date="2020-10" db="EMBL/GenBank/DDBJ databases">
        <title>Connecting structure to function with the recovery of over 1000 high-quality activated sludge metagenome-assembled genomes encoding full-length rRNA genes using long-read sequencing.</title>
        <authorList>
            <person name="Singleton C.M."/>
            <person name="Petriglieri F."/>
            <person name="Kristensen J.M."/>
            <person name="Kirkegaard R.H."/>
            <person name="Michaelsen T.Y."/>
            <person name="Andersen M.H."/>
            <person name="Karst S.M."/>
            <person name="Dueholm M.S."/>
            <person name="Nielsen P.H."/>
            <person name="Albertsen M."/>
        </authorList>
    </citation>
    <scope>NUCLEOTIDE SEQUENCE [LARGE SCALE GENOMIC DNA]</scope>
    <source>
        <strain evidence="1">OdNE_18-Q3-R46-58_MAXAC.008</strain>
    </source>
</reference>
<dbReference type="AlphaFoldDB" id="A0A936K6D6"/>